<keyword evidence="2" id="KW-0472">Membrane</keyword>
<reference evidence="4" key="2">
    <citation type="submission" date="2021-10" db="EMBL/GenBank/DDBJ databases">
        <title>Phylogenomics reveals ancestral predisposition of the termite-cultivated fungus Termitomyces towards a domesticated lifestyle.</title>
        <authorList>
            <person name="Auxier B."/>
            <person name="Grum-Grzhimaylo A."/>
            <person name="Cardenas M.E."/>
            <person name="Lodge J.D."/>
            <person name="Laessoe T."/>
            <person name="Pedersen O."/>
            <person name="Smith M.E."/>
            <person name="Kuyper T.W."/>
            <person name="Franco-Molano E.A."/>
            <person name="Baroni T.J."/>
            <person name="Aanen D.K."/>
        </authorList>
    </citation>
    <scope>NUCLEOTIDE SEQUENCE</scope>
    <source>
        <strain evidence="4">AP01</strain>
        <tissue evidence="4">Mycelium</tissue>
    </source>
</reference>
<dbReference type="PANTHER" id="PTHR21377">
    <property type="entry name" value="PROTEIN FAM210B, MITOCHONDRIAL"/>
    <property type="match status" value="1"/>
</dbReference>
<organism evidence="4 5">
    <name type="scientific">Asterophora parasitica</name>
    <dbReference type="NCBI Taxonomy" id="117018"/>
    <lineage>
        <taxon>Eukaryota</taxon>
        <taxon>Fungi</taxon>
        <taxon>Dikarya</taxon>
        <taxon>Basidiomycota</taxon>
        <taxon>Agaricomycotina</taxon>
        <taxon>Agaricomycetes</taxon>
        <taxon>Agaricomycetidae</taxon>
        <taxon>Agaricales</taxon>
        <taxon>Tricholomatineae</taxon>
        <taxon>Lyophyllaceae</taxon>
        <taxon>Asterophora</taxon>
    </lineage>
</organism>
<evidence type="ECO:0000256" key="2">
    <source>
        <dbReference type="SAM" id="Phobius"/>
    </source>
</evidence>
<dbReference type="EMBL" id="JABCKV010000023">
    <property type="protein sequence ID" value="KAG5646312.1"/>
    <property type="molecule type" value="Genomic_DNA"/>
</dbReference>
<keyword evidence="2" id="KW-1133">Transmembrane helix</keyword>
<gene>
    <name evidence="4" type="ORF">DXG03_003909</name>
</gene>
<feature type="region of interest" description="Disordered" evidence="1">
    <location>
        <begin position="30"/>
        <end position="54"/>
    </location>
</feature>
<keyword evidence="5" id="KW-1185">Reference proteome</keyword>
<sequence>MPILPTTRLRPATVTPLRLTPSSRLFHHFPARLTNSPPSPRESPTEPHLSLPPDATLSQRLKHLIKSYGWYALGMYLVIGALDFAVAFAGINLLGAEYVSQVATTVKESVTSILYAHPPEPGLDEIESTRAPAGKGGHEGLYAMLVLAYTIHKTIFLPVRVGLTAAFTPKVVGWLGRRGWAGSAGTMRAATQMRDKLRERRNRST</sequence>
<dbReference type="InterPro" id="IPR045866">
    <property type="entry name" value="FAM210A/B-like"/>
</dbReference>
<dbReference type="AlphaFoldDB" id="A0A9P7GFR9"/>
<dbReference type="GO" id="GO:0005739">
    <property type="term" value="C:mitochondrion"/>
    <property type="evidence" value="ECO:0007669"/>
    <property type="project" value="TreeGrafter"/>
</dbReference>
<dbReference type="Proteomes" id="UP000775547">
    <property type="component" value="Unassembled WGS sequence"/>
</dbReference>
<dbReference type="InterPro" id="IPR009688">
    <property type="entry name" value="FAM210A/B-like_dom"/>
</dbReference>
<comment type="caution">
    <text evidence="4">The sequence shown here is derived from an EMBL/GenBank/DDBJ whole genome shotgun (WGS) entry which is preliminary data.</text>
</comment>
<feature type="domain" description="DUF1279" evidence="3">
    <location>
        <begin position="59"/>
        <end position="169"/>
    </location>
</feature>
<feature type="transmembrane region" description="Helical" evidence="2">
    <location>
        <begin position="68"/>
        <end position="91"/>
    </location>
</feature>
<proteinExistence type="predicted"/>
<dbReference type="OrthoDB" id="426386at2759"/>
<evidence type="ECO:0000313" key="4">
    <source>
        <dbReference type="EMBL" id="KAG5646312.1"/>
    </source>
</evidence>
<protein>
    <recommendedName>
        <fullName evidence="3">DUF1279 domain-containing protein</fullName>
    </recommendedName>
</protein>
<dbReference type="Pfam" id="PF06916">
    <property type="entry name" value="FAM210A-B_dom"/>
    <property type="match status" value="1"/>
</dbReference>
<evidence type="ECO:0000256" key="1">
    <source>
        <dbReference type="SAM" id="MobiDB-lite"/>
    </source>
</evidence>
<accession>A0A9P7GFR9</accession>
<reference evidence="4" key="1">
    <citation type="submission" date="2020-07" db="EMBL/GenBank/DDBJ databases">
        <authorList>
            <person name="Nieuwenhuis M."/>
            <person name="Van De Peppel L.J.J."/>
        </authorList>
    </citation>
    <scope>NUCLEOTIDE SEQUENCE</scope>
    <source>
        <strain evidence="4">AP01</strain>
        <tissue evidence="4">Mycelium</tissue>
    </source>
</reference>
<name>A0A9P7GFR9_9AGAR</name>
<evidence type="ECO:0000313" key="5">
    <source>
        <dbReference type="Proteomes" id="UP000775547"/>
    </source>
</evidence>
<keyword evidence="2" id="KW-0812">Transmembrane</keyword>
<dbReference type="PANTHER" id="PTHR21377:SF0">
    <property type="entry name" value="PROTEIN FAM210B, MITOCHONDRIAL"/>
    <property type="match status" value="1"/>
</dbReference>
<evidence type="ECO:0000259" key="3">
    <source>
        <dbReference type="Pfam" id="PF06916"/>
    </source>
</evidence>